<evidence type="ECO:0000313" key="8">
    <source>
        <dbReference type="Proteomes" id="UP000319894"/>
    </source>
</evidence>
<feature type="transmembrane region" description="Helical" evidence="6">
    <location>
        <begin position="322"/>
        <end position="344"/>
    </location>
</feature>
<feature type="transmembrane region" description="Helical" evidence="6">
    <location>
        <begin position="128"/>
        <end position="152"/>
    </location>
</feature>
<evidence type="ECO:0000256" key="5">
    <source>
        <dbReference type="ARBA" id="ARBA00023136"/>
    </source>
</evidence>
<feature type="transmembrane region" description="Helical" evidence="6">
    <location>
        <begin position="73"/>
        <end position="91"/>
    </location>
</feature>
<feature type="transmembrane region" description="Helical" evidence="6">
    <location>
        <begin position="158"/>
        <end position="179"/>
    </location>
</feature>
<dbReference type="PANTHER" id="PTHR13353:SF5">
    <property type="entry name" value="TRANSMEMBRANE PROTEIN 19"/>
    <property type="match status" value="1"/>
</dbReference>
<organism evidence="7 8">
    <name type="scientific">Haloglomus irregulare</name>
    <dbReference type="NCBI Taxonomy" id="2234134"/>
    <lineage>
        <taxon>Archaea</taxon>
        <taxon>Methanobacteriati</taxon>
        <taxon>Methanobacteriota</taxon>
        <taxon>Stenosarchaea group</taxon>
        <taxon>Halobacteria</taxon>
        <taxon>Halobacteriales</taxon>
        <taxon>Natronomonadaceae</taxon>
        <taxon>Haloglomus</taxon>
    </lineage>
</organism>
<feature type="transmembrane region" description="Helical" evidence="6">
    <location>
        <begin position="239"/>
        <end position="263"/>
    </location>
</feature>
<keyword evidence="3 6" id="KW-0812">Transmembrane</keyword>
<feature type="transmembrane region" description="Helical" evidence="6">
    <location>
        <begin position="364"/>
        <end position="387"/>
    </location>
</feature>
<keyword evidence="5 6" id="KW-0472">Membrane</keyword>
<dbReference type="InParanoid" id="A0A554N8V3"/>
<feature type="transmembrane region" description="Helical" evidence="6">
    <location>
        <begin position="293"/>
        <end position="315"/>
    </location>
</feature>
<gene>
    <name evidence="7" type="ORF">DP107_11425</name>
</gene>
<dbReference type="InterPro" id="IPR002794">
    <property type="entry name" value="DUF92_TMEM19"/>
</dbReference>
<feature type="transmembrane region" description="Helical" evidence="6">
    <location>
        <begin position="97"/>
        <end position="116"/>
    </location>
</feature>
<comment type="subcellular location">
    <subcellularLocation>
        <location evidence="1">Membrane</location>
        <topology evidence="1">Multi-pass membrane protein</topology>
    </subcellularLocation>
</comment>
<reference evidence="7 8" key="1">
    <citation type="submission" date="2018-06" db="EMBL/GenBank/DDBJ databases">
        <title>Natronomonas sp. F16-60 a new haloarchaeon isolated from a solar saltern of Isla Cristina, Huelva, Spain.</title>
        <authorList>
            <person name="Duran-Viseras A."/>
            <person name="Sanchez-Porro C."/>
            <person name="Ventosa A."/>
        </authorList>
    </citation>
    <scope>NUCLEOTIDE SEQUENCE [LARGE SCALE GENOMIC DNA]</scope>
    <source>
        <strain evidence="7 8">F16-60</strain>
    </source>
</reference>
<comment type="similarity">
    <text evidence="2">Belongs to the TMEM19 family.</text>
</comment>
<dbReference type="RefSeq" id="WP_144262291.1">
    <property type="nucleotide sequence ID" value="NZ_QMDX01000006.1"/>
</dbReference>
<dbReference type="EMBL" id="QMDX01000006">
    <property type="protein sequence ID" value="TSD13769.1"/>
    <property type="molecule type" value="Genomic_DNA"/>
</dbReference>
<dbReference type="Pfam" id="PF01940">
    <property type="entry name" value="DUF92"/>
    <property type="match status" value="1"/>
</dbReference>
<name>A0A554N8V3_9EURY</name>
<accession>A0A554N8V3</accession>
<feature type="transmembrane region" description="Helical" evidence="6">
    <location>
        <begin position="35"/>
        <end position="53"/>
    </location>
</feature>
<sequence>MTGNVRRAAAYALVGSLALVVPLLAGRGLGPTTTAGVAALPFLLIGLGALYVVDEGPLFDLLARPGDYEAGRLFGLAAFAFACAGLALLVTLEQFGLPPAAFVASVAVLVVGNVVAEAVRFRATEPVVVTAVFAVGGLLAGIGGFLAVGTILDGRAALPVAAFLAATGALGAALLRTALFKRDDPLVLVSVALLLWGFIELGVAPSGVRVGVGIGVSVLLGYVAFALGTASLTGMLTGVLLALLAIVLGGYGWFALLITFFGLGGLASKFRYEEKRERGIAEENEGARGGGNVLANAAVALVAVVLFAASARVGVPPGLFRYAFAGSVAAAMADTFSSEIGGLFDDPRLITTLQRVEPGTDGAITWQGQVAGVLGAAVIAGIAAVFFDLTPVPTAVIVVGGFAGTIADSLLGATLEGSLLGNESVNLLATLAGAVTSAGLVLGLGLV</sequence>
<evidence type="ECO:0000256" key="6">
    <source>
        <dbReference type="SAM" id="Phobius"/>
    </source>
</evidence>
<comment type="caution">
    <text evidence="7">The sequence shown here is derived from an EMBL/GenBank/DDBJ whole genome shotgun (WGS) entry which is preliminary data.</text>
</comment>
<proteinExistence type="inferred from homology"/>
<feature type="transmembrane region" description="Helical" evidence="6">
    <location>
        <begin position="186"/>
        <end position="204"/>
    </location>
</feature>
<evidence type="ECO:0000256" key="2">
    <source>
        <dbReference type="ARBA" id="ARBA00009012"/>
    </source>
</evidence>
<evidence type="ECO:0000256" key="3">
    <source>
        <dbReference type="ARBA" id="ARBA00022692"/>
    </source>
</evidence>
<evidence type="ECO:0000256" key="1">
    <source>
        <dbReference type="ARBA" id="ARBA00004141"/>
    </source>
</evidence>
<protein>
    <submittedName>
        <fullName evidence="7">DUF92 domain-containing protein</fullName>
    </submittedName>
</protein>
<dbReference type="OrthoDB" id="28948at2157"/>
<feature type="transmembrane region" description="Helical" evidence="6">
    <location>
        <begin position="427"/>
        <end position="446"/>
    </location>
</feature>
<dbReference type="Proteomes" id="UP000319894">
    <property type="component" value="Unassembled WGS sequence"/>
</dbReference>
<feature type="transmembrane region" description="Helical" evidence="6">
    <location>
        <begin position="394"/>
        <end position="415"/>
    </location>
</feature>
<keyword evidence="8" id="KW-1185">Reference proteome</keyword>
<dbReference type="GO" id="GO:0016020">
    <property type="term" value="C:membrane"/>
    <property type="evidence" value="ECO:0007669"/>
    <property type="project" value="UniProtKB-SubCell"/>
</dbReference>
<feature type="transmembrane region" description="Helical" evidence="6">
    <location>
        <begin position="210"/>
        <end position="232"/>
    </location>
</feature>
<dbReference type="PANTHER" id="PTHR13353">
    <property type="entry name" value="TRANSMEMBRANE PROTEIN 19"/>
    <property type="match status" value="1"/>
</dbReference>
<dbReference type="AlphaFoldDB" id="A0A554N8V3"/>
<evidence type="ECO:0000313" key="7">
    <source>
        <dbReference type="EMBL" id="TSD13769.1"/>
    </source>
</evidence>
<evidence type="ECO:0000256" key="4">
    <source>
        <dbReference type="ARBA" id="ARBA00022989"/>
    </source>
</evidence>
<keyword evidence="4 6" id="KW-1133">Transmembrane helix</keyword>